<keyword evidence="9" id="KW-1133">Transmembrane helix</keyword>
<keyword evidence="9" id="KW-0472">Membrane</keyword>
<evidence type="ECO:0000256" key="6">
    <source>
        <dbReference type="ARBA" id="ARBA00023033"/>
    </source>
</evidence>
<evidence type="ECO:0000256" key="8">
    <source>
        <dbReference type="RuleBase" id="RU000461"/>
    </source>
</evidence>
<gene>
    <name evidence="10" type="ORF">SEMRO_194_G082720.1</name>
</gene>
<keyword evidence="9" id="KW-0812">Transmembrane</keyword>
<evidence type="ECO:0000313" key="10">
    <source>
        <dbReference type="EMBL" id="CAB9504332.1"/>
    </source>
</evidence>
<dbReference type="InterPro" id="IPR017972">
    <property type="entry name" value="Cyt_P450_CS"/>
</dbReference>
<dbReference type="SUPFAM" id="SSF48264">
    <property type="entry name" value="Cytochrome P450"/>
    <property type="match status" value="1"/>
</dbReference>
<comment type="similarity">
    <text evidence="1 8">Belongs to the cytochrome P450 family.</text>
</comment>
<dbReference type="PRINTS" id="PR00465">
    <property type="entry name" value="EP450IV"/>
</dbReference>
<evidence type="ECO:0000256" key="2">
    <source>
        <dbReference type="ARBA" id="ARBA00022617"/>
    </source>
</evidence>
<keyword evidence="3 7" id="KW-0479">Metal-binding</keyword>
<feature type="transmembrane region" description="Helical" evidence="9">
    <location>
        <begin position="36"/>
        <end position="58"/>
    </location>
</feature>
<dbReference type="GO" id="GO:0004497">
    <property type="term" value="F:monooxygenase activity"/>
    <property type="evidence" value="ECO:0007669"/>
    <property type="project" value="UniProtKB-KW"/>
</dbReference>
<dbReference type="Gene3D" id="1.10.630.10">
    <property type="entry name" value="Cytochrome P450"/>
    <property type="match status" value="1"/>
</dbReference>
<dbReference type="InterPro" id="IPR036396">
    <property type="entry name" value="Cyt_P450_sf"/>
</dbReference>
<dbReference type="PROSITE" id="PS00086">
    <property type="entry name" value="CYTOCHROME_P450"/>
    <property type="match status" value="1"/>
</dbReference>
<keyword evidence="4 8" id="KW-0560">Oxidoreductase</keyword>
<reference evidence="10" key="1">
    <citation type="submission" date="2020-06" db="EMBL/GenBank/DDBJ databases">
        <authorList>
            <consortium name="Plant Systems Biology data submission"/>
        </authorList>
    </citation>
    <scope>NUCLEOTIDE SEQUENCE</scope>
    <source>
        <strain evidence="10">D6</strain>
    </source>
</reference>
<dbReference type="PANTHER" id="PTHR24291:SF50">
    <property type="entry name" value="BIFUNCTIONAL ALBAFLAVENONE MONOOXYGENASE_TERPENE SYNTHASE"/>
    <property type="match status" value="1"/>
</dbReference>
<name>A0A9N8DJK5_9STRA</name>
<dbReference type="OrthoDB" id="44260at2759"/>
<keyword evidence="5 7" id="KW-0408">Iron</keyword>
<dbReference type="GO" id="GO:0005506">
    <property type="term" value="F:iron ion binding"/>
    <property type="evidence" value="ECO:0007669"/>
    <property type="project" value="InterPro"/>
</dbReference>
<evidence type="ECO:0000256" key="9">
    <source>
        <dbReference type="SAM" id="Phobius"/>
    </source>
</evidence>
<dbReference type="EMBL" id="CAICTM010000193">
    <property type="protein sequence ID" value="CAB9504332.1"/>
    <property type="molecule type" value="Genomic_DNA"/>
</dbReference>
<dbReference type="PRINTS" id="PR00385">
    <property type="entry name" value="P450"/>
</dbReference>
<dbReference type="InterPro" id="IPR002403">
    <property type="entry name" value="Cyt_P450_E_grp-IV"/>
</dbReference>
<dbReference type="GO" id="GO:0016705">
    <property type="term" value="F:oxidoreductase activity, acting on paired donors, with incorporation or reduction of molecular oxygen"/>
    <property type="evidence" value="ECO:0007669"/>
    <property type="project" value="InterPro"/>
</dbReference>
<organism evidence="10 11">
    <name type="scientific">Seminavis robusta</name>
    <dbReference type="NCBI Taxonomy" id="568900"/>
    <lineage>
        <taxon>Eukaryota</taxon>
        <taxon>Sar</taxon>
        <taxon>Stramenopiles</taxon>
        <taxon>Ochrophyta</taxon>
        <taxon>Bacillariophyta</taxon>
        <taxon>Bacillariophyceae</taxon>
        <taxon>Bacillariophycidae</taxon>
        <taxon>Naviculales</taxon>
        <taxon>Naviculaceae</taxon>
        <taxon>Seminavis</taxon>
    </lineage>
</organism>
<dbReference type="GO" id="GO:0020037">
    <property type="term" value="F:heme binding"/>
    <property type="evidence" value="ECO:0007669"/>
    <property type="project" value="InterPro"/>
</dbReference>
<keyword evidence="6 8" id="KW-0503">Monooxygenase</keyword>
<dbReference type="PANTHER" id="PTHR24291">
    <property type="entry name" value="CYTOCHROME P450 FAMILY 4"/>
    <property type="match status" value="1"/>
</dbReference>
<comment type="cofactor">
    <cofactor evidence="7">
        <name>heme</name>
        <dbReference type="ChEBI" id="CHEBI:30413"/>
    </cofactor>
</comment>
<evidence type="ECO:0000256" key="7">
    <source>
        <dbReference type="PIRSR" id="PIRSR602403-1"/>
    </source>
</evidence>
<evidence type="ECO:0000313" key="11">
    <source>
        <dbReference type="Proteomes" id="UP001153069"/>
    </source>
</evidence>
<dbReference type="Pfam" id="PF00067">
    <property type="entry name" value="p450"/>
    <property type="match status" value="1"/>
</dbReference>
<protein>
    <submittedName>
        <fullName evidence="10">Dihydroxyvitamin D(3) 24-hydroxylase, mitochondrial</fullName>
    </submittedName>
</protein>
<dbReference type="InterPro" id="IPR050196">
    <property type="entry name" value="Cytochrome_P450_Monoox"/>
</dbReference>
<evidence type="ECO:0000256" key="3">
    <source>
        <dbReference type="ARBA" id="ARBA00022723"/>
    </source>
</evidence>
<feature type="binding site" description="axial binding residue" evidence="7">
    <location>
        <position position="545"/>
    </location>
    <ligand>
        <name>heme</name>
        <dbReference type="ChEBI" id="CHEBI:30413"/>
    </ligand>
    <ligandPart>
        <name>Fe</name>
        <dbReference type="ChEBI" id="CHEBI:18248"/>
    </ligandPart>
</feature>
<sequence length="599" mass="68468">MFSSGADASDGASSQGYRNWNVTTLSFFLGEHVDVYFIHFILSTLLVATVLSWLVTWFSERMRCIRMLETLPGPSLELPNNAFTPHAWLAHLPLAVDFSGENPIPGYPGLARSVDNLIQLHKQFSQQEGIMRLWILNPFKLTPFAQVMVFVTDPEMVQQVLKAKDISKNVIKQADIYRLCKALAGDSLLEILEDTPRWKHQRKLTALGMHQSLLEHTNSEIIKLLYETVFPQWDGTTSTAETFTMEAGEWCTRLVAEILGIVAFSQSFGGLESEATNTDNNKQSLYDLFKNLQFIITKRSLRPPFLIPFYIKENKEFKQCQDKLNNVIKSIVEERVAQHEEAKTRQQDNDTTKRKHQSLGEFNDLLSYLMMEDEDDDRYRLTEKELLGNVRMFLFAGQDTSAIVLSQTLYELATHQSTQLRLQKEVDALFAQFDSPDHQPAYKDIMRLEYLDAVTKEALRLHSPAGVARRNTVDIKLTRGDCAYSIPKGSNIFVYPFLTGLGAGQNNDDLDEFIPERFLKEDRGNHILGRPESCYMPFSIGPRNCVGHPLATAEIKVVLAHLVHRYTVRKTEGSEEPIKMMQITVKPHQIMLNFERRHC</sequence>
<dbReference type="Proteomes" id="UP001153069">
    <property type="component" value="Unassembled WGS sequence"/>
</dbReference>
<evidence type="ECO:0000256" key="5">
    <source>
        <dbReference type="ARBA" id="ARBA00023004"/>
    </source>
</evidence>
<evidence type="ECO:0000256" key="4">
    <source>
        <dbReference type="ARBA" id="ARBA00023002"/>
    </source>
</evidence>
<dbReference type="AlphaFoldDB" id="A0A9N8DJK5"/>
<proteinExistence type="inferred from homology"/>
<comment type="caution">
    <text evidence="10">The sequence shown here is derived from an EMBL/GenBank/DDBJ whole genome shotgun (WGS) entry which is preliminary data.</text>
</comment>
<accession>A0A9N8DJK5</accession>
<evidence type="ECO:0000256" key="1">
    <source>
        <dbReference type="ARBA" id="ARBA00010617"/>
    </source>
</evidence>
<dbReference type="InterPro" id="IPR001128">
    <property type="entry name" value="Cyt_P450"/>
</dbReference>
<keyword evidence="11" id="KW-1185">Reference proteome</keyword>
<keyword evidence="2 7" id="KW-0349">Heme</keyword>